<gene>
    <name evidence="8" type="ORF">V0U35_09980</name>
</gene>
<dbReference type="PANTHER" id="PTHR23426">
    <property type="entry name" value="FERREDOXIN/ADRENODOXIN"/>
    <property type="match status" value="1"/>
</dbReference>
<dbReference type="EMBL" id="JAZDRO010000004">
    <property type="protein sequence ID" value="MEE2567008.1"/>
    <property type="molecule type" value="Genomic_DNA"/>
</dbReference>
<reference evidence="8 9" key="1">
    <citation type="submission" date="2024-01" db="EMBL/GenBank/DDBJ databases">
        <title>Hyphobacterium bacterium isolated from marine sediment.</title>
        <authorList>
            <person name="Zhao S."/>
        </authorList>
    </citation>
    <scope>NUCLEOTIDE SEQUENCE [LARGE SCALE GENOMIC DNA]</scope>
    <source>
        <strain evidence="8 9">Y60-23</strain>
    </source>
</reference>
<evidence type="ECO:0000313" key="9">
    <source>
        <dbReference type="Proteomes" id="UP001310692"/>
    </source>
</evidence>
<protein>
    <submittedName>
        <fullName evidence="8">2Fe-2S iron-sulfur cluster-binding protein</fullName>
    </submittedName>
</protein>
<evidence type="ECO:0000256" key="6">
    <source>
        <dbReference type="ARBA" id="ARBA00034078"/>
    </source>
</evidence>
<evidence type="ECO:0000256" key="5">
    <source>
        <dbReference type="ARBA" id="ARBA00023014"/>
    </source>
</evidence>
<organism evidence="8 9">
    <name type="scientific">Hyphobacterium marinum</name>
    <dbReference type="NCBI Taxonomy" id="3116574"/>
    <lineage>
        <taxon>Bacteria</taxon>
        <taxon>Pseudomonadati</taxon>
        <taxon>Pseudomonadota</taxon>
        <taxon>Alphaproteobacteria</taxon>
        <taxon>Maricaulales</taxon>
        <taxon>Maricaulaceae</taxon>
        <taxon>Hyphobacterium</taxon>
    </lineage>
</organism>
<comment type="caution">
    <text evidence="8">The sequence shown here is derived from an EMBL/GenBank/DDBJ whole genome shotgun (WGS) entry which is preliminary data.</text>
</comment>
<dbReference type="PROSITE" id="PS51085">
    <property type="entry name" value="2FE2S_FER_2"/>
    <property type="match status" value="1"/>
</dbReference>
<evidence type="ECO:0000256" key="3">
    <source>
        <dbReference type="ARBA" id="ARBA00022723"/>
    </source>
</evidence>
<feature type="domain" description="2Fe-2S ferredoxin-type" evidence="7">
    <location>
        <begin position="5"/>
        <end position="107"/>
    </location>
</feature>
<evidence type="ECO:0000256" key="2">
    <source>
        <dbReference type="ARBA" id="ARBA00022714"/>
    </source>
</evidence>
<dbReference type="PRINTS" id="PR00355">
    <property type="entry name" value="ADRENODOXIN"/>
</dbReference>
<dbReference type="InterPro" id="IPR036010">
    <property type="entry name" value="2Fe-2S_ferredoxin-like_sf"/>
</dbReference>
<dbReference type="InterPro" id="IPR001055">
    <property type="entry name" value="Adrenodoxin-like"/>
</dbReference>
<evidence type="ECO:0000256" key="1">
    <source>
        <dbReference type="ARBA" id="ARBA00010914"/>
    </source>
</evidence>
<keyword evidence="2" id="KW-0001">2Fe-2S</keyword>
<dbReference type="SUPFAM" id="SSF54292">
    <property type="entry name" value="2Fe-2S ferredoxin-like"/>
    <property type="match status" value="1"/>
</dbReference>
<keyword evidence="3" id="KW-0479">Metal-binding</keyword>
<keyword evidence="4" id="KW-0408">Iron</keyword>
<name>A0ABU7LZM5_9PROT</name>
<evidence type="ECO:0000313" key="8">
    <source>
        <dbReference type="EMBL" id="MEE2567008.1"/>
    </source>
</evidence>
<proteinExistence type="inferred from homology"/>
<dbReference type="InterPro" id="IPR001041">
    <property type="entry name" value="2Fe-2S_ferredoxin-type"/>
</dbReference>
<dbReference type="InterPro" id="IPR018298">
    <property type="entry name" value="Adrenodoxin_Fe-S_BS"/>
</dbReference>
<dbReference type="PANTHER" id="PTHR23426:SF65">
    <property type="entry name" value="FERREDOXIN-2, MITOCHONDRIAL"/>
    <property type="match status" value="1"/>
</dbReference>
<comment type="cofactor">
    <cofactor evidence="6">
        <name>[2Fe-2S] cluster</name>
        <dbReference type="ChEBI" id="CHEBI:190135"/>
    </cofactor>
</comment>
<accession>A0ABU7LZM5</accession>
<dbReference type="Proteomes" id="UP001310692">
    <property type="component" value="Unassembled WGS sequence"/>
</dbReference>
<evidence type="ECO:0000259" key="7">
    <source>
        <dbReference type="PROSITE" id="PS51085"/>
    </source>
</evidence>
<dbReference type="Gene3D" id="3.10.20.30">
    <property type="match status" value="1"/>
</dbReference>
<sequence length="109" mass="11924">MGEERTLIVTTREGETHKLAALDGWRVMEIIRDHGLPIKAECGGAAACATCHVYVDPAWLPKLAPPNEEEEDRLDEAFEVMGNSRLSCQILMRPDLDGLPVTLAPGSEP</sequence>
<dbReference type="PROSITE" id="PS00814">
    <property type="entry name" value="ADX"/>
    <property type="match status" value="1"/>
</dbReference>
<dbReference type="InterPro" id="IPR012675">
    <property type="entry name" value="Beta-grasp_dom_sf"/>
</dbReference>
<dbReference type="Pfam" id="PF00111">
    <property type="entry name" value="Fer2"/>
    <property type="match status" value="1"/>
</dbReference>
<evidence type="ECO:0000256" key="4">
    <source>
        <dbReference type="ARBA" id="ARBA00023004"/>
    </source>
</evidence>
<keyword evidence="5" id="KW-0411">Iron-sulfur</keyword>
<comment type="similarity">
    <text evidence="1">Belongs to the adrenodoxin/putidaredoxin family.</text>
</comment>
<keyword evidence="9" id="KW-1185">Reference proteome</keyword>
<dbReference type="RefSeq" id="WP_330196566.1">
    <property type="nucleotide sequence ID" value="NZ_JAZDRO010000004.1"/>
</dbReference>